<keyword evidence="6 8" id="KW-0472">Membrane</keyword>
<dbReference type="SMART" id="SM00248">
    <property type="entry name" value="ANK"/>
    <property type="match status" value="5"/>
</dbReference>
<evidence type="ECO:0000256" key="4">
    <source>
        <dbReference type="ARBA" id="ARBA00022989"/>
    </source>
</evidence>
<keyword evidence="3" id="KW-0677">Repeat</keyword>
<dbReference type="SUPFAM" id="SSF48403">
    <property type="entry name" value="Ankyrin repeat"/>
    <property type="match status" value="1"/>
</dbReference>
<feature type="transmembrane region" description="Helical" evidence="8">
    <location>
        <begin position="317"/>
        <end position="338"/>
    </location>
</feature>
<feature type="transmembrane region" description="Helical" evidence="8">
    <location>
        <begin position="286"/>
        <end position="305"/>
    </location>
</feature>
<dbReference type="Proteomes" id="UP000504603">
    <property type="component" value="Unplaced"/>
</dbReference>
<keyword evidence="10" id="KW-1185">Reference proteome</keyword>
<evidence type="ECO:0000256" key="1">
    <source>
        <dbReference type="ARBA" id="ARBA00004141"/>
    </source>
</evidence>
<proteinExistence type="predicted"/>
<evidence type="ECO:0000256" key="7">
    <source>
        <dbReference type="PROSITE-ProRule" id="PRU00023"/>
    </source>
</evidence>
<dbReference type="Gene3D" id="1.25.40.20">
    <property type="entry name" value="Ankyrin repeat-containing domain"/>
    <property type="match status" value="1"/>
</dbReference>
<feature type="repeat" description="ANK" evidence="7">
    <location>
        <begin position="114"/>
        <end position="137"/>
    </location>
</feature>
<dbReference type="Pfam" id="PF00023">
    <property type="entry name" value="Ank"/>
    <property type="match status" value="1"/>
</dbReference>
<evidence type="ECO:0000259" key="9">
    <source>
        <dbReference type="Pfam" id="PF13962"/>
    </source>
</evidence>
<evidence type="ECO:0000256" key="5">
    <source>
        <dbReference type="ARBA" id="ARBA00023043"/>
    </source>
</evidence>
<comment type="subcellular location">
    <subcellularLocation>
        <location evidence="1">Membrane</location>
        <topology evidence="1">Multi-pass membrane protein</topology>
    </subcellularLocation>
</comment>
<dbReference type="InterPro" id="IPR026961">
    <property type="entry name" value="PGG_dom"/>
</dbReference>
<keyword evidence="4 8" id="KW-1133">Transmembrane helix</keyword>
<feature type="transmembrane region" description="Helical" evidence="8">
    <location>
        <begin position="358"/>
        <end position="377"/>
    </location>
</feature>
<evidence type="ECO:0000256" key="3">
    <source>
        <dbReference type="ARBA" id="ARBA00022737"/>
    </source>
</evidence>
<feature type="repeat" description="ANK" evidence="7">
    <location>
        <begin position="80"/>
        <end position="107"/>
    </location>
</feature>
<evidence type="ECO:0000256" key="6">
    <source>
        <dbReference type="ARBA" id="ARBA00023136"/>
    </source>
</evidence>
<feature type="domain" description="PGG" evidence="9">
    <location>
        <begin position="236"/>
        <end position="346"/>
    </location>
</feature>
<dbReference type="InterPro" id="IPR036770">
    <property type="entry name" value="Ankyrin_rpt-contain_sf"/>
</dbReference>
<dbReference type="GO" id="GO:0005886">
    <property type="term" value="C:plasma membrane"/>
    <property type="evidence" value="ECO:0007669"/>
    <property type="project" value="TreeGrafter"/>
</dbReference>
<keyword evidence="5 7" id="KW-0040">ANK repeat</keyword>
<gene>
    <name evidence="11" type="primary">LOC111004773</name>
</gene>
<dbReference type="InterPro" id="IPR002110">
    <property type="entry name" value="Ankyrin_rpt"/>
</dbReference>
<accession>A0A6J1BQ97</accession>
<evidence type="ECO:0000313" key="11">
    <source>
        <dbReference type="RefSeq" id="XP_022131645.1"/>
    </source>
</evidence>
<dbReference type="Pfam" id="PF13962">
    <property type="entry name" value="PGG"/>
    <property type="match status" value="1"/>
</dbReference>
<dbReference type="GeneID" id="111004773"/>
<dbReference type="OrthoDB" id="7729168at2759"/>
<dbReference type="PANTHER" id="PTHR24186:SF37">
    <property type="entry name" value="PGG DOMAIN-CONTAINING PROTEIN"/>
    <property type="match status" value="1"/>
</dbReference>
<name>A0A6J1BQ97_MOMCH</name>
<keyword evidence="2 8" id="KW-0812">Transmembrane</keyword>
<evidence type="ECO:0000256" key="8">
    <source>
        <dbReference type="SAM" id="Phobius"/>
    </source>
</evidence>
<evidence type="ECO:0000313" key="10">
    <source>
        <dbReference type="Proteomes" id="UP000504603"/>
    </source>
</evidence>
<feature type="transmembrane region" description="Helical" evidence="8">
    <location>
        <begin position="240"/>
        <end position="257"/>
    </location>
</feature>
<protein>
    <submittedName>
        <fullName evidence="11">Ankyrin-3-like</fullName>
    </submittedName>
</protein>
<dbReference type="Pfam" id="PF12796">
    <property type="entry name" value="Ank_2"/>
    <property type="match status" value="1"/>
</dbReference>
<dbReference type="PROSITE" id="PS50297">
    <property type="entry name" value="ANK_REP_REGION"/>
    <property type="match status" value="2"/>
</dbReference>
<dbReference type="PROSITE" id="PS50088">
    <property type="entry name" value="ANK_REPEAT"/>
    <property type="match status" value="2"/>
</dbReference>
<reference evidence="11" key="1">
    <citation type="submission" date="2025-08" db="UniProtKB">
        <authorList>
            <consortium name="RefSeq"/>
        </authorList>
    </citation>
    <scope>IDENTIFICATION</scope>
    <source>
        <strain evidence="11">OHB3-1</strain>
    </source>
</reference>
<sequence length="397" mass="43016">MRNPNSKRLYEAAHNGDVRTLLEIAGRYPSLLYGGSWVEAPYESGLPEPPLQVAAFYGHLDLVERMVAMEPALAHHSDKKGLSPLHMAAANGHVNIITRLLRVDPDLCFLCDDDGRNPLHFAAMNGHLAALKLLVENIGARRDVTTFINAKDDHGFTLLHLAVHNQHEIVEYLVTFKIETNALNSKGFTPLDMLINYPMPNAYPNLLKTTNFLRGYGATSSSALTASATSPELWARKKDALMVVASLIATMAFQAAVNPPGGVWQDDGNSGQRAGKSVMASKSPDLYTLFIVSATSAFAFSLVELTLHMSNTVSNSVAAVGLVAYAKYISTVALVAAYSLSVAFLTMLPEDEKTATGFRTMLCMTVVVILVFVVAALRFGFARKGHPASVIQFPPPK</sequence>
<dbReference type="AlphaFoldDB" id="A0A6J1BQ97"/>
<organism evidence="10 11">
    <name type="scientific">Momordica charantia</name>
    <name type="common">Bitter gourd</name>
    <name type="synonym">Balsam pear</name>
    <dbReference type="NCBI Taxonomy" id="3673"/>
    <lineage>
        <taxon>Eukaryota</taxon>
        <taxon>Viridiplantae</taxon>
        <taxon>Streptophyta</taxon>
        <taxon>Embryophyta</taxon>
        <taxon>Tracheophyta</taxon>
        <taxon>Spermatophyta</taxon>
        <taxon>Magnoliopsida</taxon>
        <taxon>eudicotyledons</taxon>
        <taxon>Gunneridae</taxon>
        <taxon>Pentapetalae</taxon>
        <taxon>rosids</taxon>
        <taxon>fabids</taxon>
        <taxon>Cucurbitales</taxon>
        <taxon>Cucurbitaceae</taxon>
        <taxon>Momordiceae</taxon>
        <taxon>Momordica</taxon>
    </lineage>
</organism>
<dbReference type="RefSeq" id="XP_022131645.1">
    <property type="nucleotide sequence ID" value="XM_022275953.1"/>
</dbReference>
<evidence type="ECO:0000256" key="2">
    <source>
        <dbReference type="ARBA" id="ARBA00022692"/>
    </source>
</evidence>
<dbReference type="KEGG" id="mcha:111004773"/>
<dbReference type="PANTHER" id="PTHR24186">
    <property type="entry name" value="PROTEIN PHOSPHATASE 1 REGULATORY SUBUNIT"/>
    <property type="match status" value="1"/>
</dbReference>